<dbReference type="EMBL" id="CP000155">
    <property type="protein sequence ID" value="ABC32115.1"/>
    <property type="molecule type" value="Genomic_DNA"/>
</dbReference>
<evidence type="ECO:0000313" key="2">
    <source>
        <dbReference type="Proteomes" id="UP000000238"/>
    </source>
</evidence>
<dbReference type="KEGG" id="hch:HCH_05450"/>
<protein>
    <submittedName>
        <fullName evidence="1">Uncharacterized protein</fullName>
    </submittedName>
</protein>
<reference evidence="1 2" key="1">
    <citation type="journal article" date="2005" name="Nucleic Acids Res.">
        <title>Genomic blueprint of Hahella chejuensis, a marine microbe producing an algicidal agent.</title>
        <authorList>
            <person name="Jeong H."/>
            <person name="Yim J.H."/>
            <person name="Lee C."/>
            <person name="Choi S.-H."/>
            <person name="Park Y.K."/>
            <person name="Yoon S.H."/>
            <person name="Hur C.-G."/>
            <person name="Kang H.-Y."/>
            <person name="Kim D."/>
            <person name="Lee H.H."/>
            <person name="Park K.H."/>
            <person name="Park S.-H."/>
            <person name="Park H.-S."/>
            <person name="Lee H.K."/>
            <person name="Oh T.K."/>
            <person name="Kim J.F."/>
        </authorList>
    </citation>
    <scope>NUCLEOTIDE SEQUENCE [LARGE SCALE GENOMIC DNA]</scope>
    <source>
        <strain evidence="1 2">KCTC 2396</strain>
    </source>
</reference>
<accession>Q2SB59</accession>
<dbReference type="AlphaFoldDB" id="Q2SB59"/>
<dbReference type="RefSeq" id="WP_011399179.1">
    <property type="nucleotide sequence ID" value="NC_007645.1"/>
</dbReference>
<gene>
    <name evidence="1" type="ordered locus">HCH_05450</name>
</gene>
<dbReference type="Proteomes" id="UP000000238">
    <property type="component" value="Chromosome"/>
</dbReference>
<keyword evidence="2" id="KW-1185">Reference proteome</keyword>
<sequence>MGKLGSTLILSYPDILNLRDSLDNLIEEEELGIRTPKKSFVFSSFDELIFDFFICNGNPDPVVYRIDEGRSHIEDRGSTFTDYFFRLIETCDKSKSNGAFKYYWNGEGVIKEPFK</sequence>
<dbReference type="OrthoDB" id="1189226at2"/>
<proteinExistence type="predicted"/>
<name>Q2SB59_HAHCH</name>
<dbReference type="HOGENOM" id="CLU_2105541_0_0_6"/>
<evidence type="ECO:0000313" key="1">
    <source>
        <dbReference type="EMBL" id="ABC32115.1"/>
    </source>
</evidence>
<organism evidence="1 2">
    <name type="scientific">Hahella chejuensis (strain KCTC 2396)</name>
    <dbReference type="NCBI Taxonomy" id="349521"/>
    <lineage>
        <taxon>Bacteria</taxon>
        <taxon>Pseudomonadati</taxon>
        <taxon>Pseudomonadota</taxon>
        <taxon>Gammaproteobacteria</taxon>
        <taxon>Oceanospirillales</taxon>
        <taxon>Hahellaceae</taxon>
        <taxon>Hahella</taxon>
    </lineage>
</organism>